<organism evidence="12 13">
    <name type="scientific">Dunaliella salina</name>
    <name type="common">Green alga</name>
    <name type="synonym">Protococcus salinus</name>
    <dbReference type="NCBI Taxonomy" id="3046"/>
    <lineage>
        <taxon>Eukaryota</taxon>
        <taxon>Viridiplantae</taxon>
        <taxon>Chlorophyta</taxon>
        <taxon>core chlorophytes</taxon>
        <taxon>Chlorophyceae</taxon>
        <taxon>CS clade</taxon>
        <taxon>Chlamydomonadales</taxon>
        <taxon>Dunaliellaceae</taxon>
        <taxon>Dunaliella</taxon>
    </lineage>
</organism>
<evidence type="ECO:0000256" key="4">
    <source>
        <dbReference type="ARBA" id="ARBA00022643"/>
    </source>
</evidence>
<reference evidence="12" key="1">
    <citation type="submission" date="2017-08" db="EMBL/GenBank/DDBJ databases">
        <authorList>
            <person name="Polle J.E."/>
            <person name="Barry K."/>
            <person name="Cushman J."/>
            <person name="Schmutz J."/>
            <person name="Tran D."/>
            <person name="Hathwaick L.T."/>
            <person name="Yim W.C."/>
            <person name="Jenkins J."/>
            <person name="Mckie-Krisberg Z.M."/>
            <person name="Prochnik S."/>
            <person name="Lindquist E."/>
            <person name="Dockter R.B."/>
            <person name="Adam C."/>
            <person name="Molina H."/>
            <person name="Bunkerborg J."/>
            <person name="Jin E."/>
            <person name="Buchheim M."/>
            <person name="Magnuson J."/>
        </authorList>
    </citation>
    <scope>NUCLEOTIDE SEQUENCE</scope>
    <source>
        <strain evidence="12">CCAP 19/18</strain>
    </source>
</reference>
<proteinExistence type="predicted"/>
<dbReference type="EC" id="1.6.2.4" evidence="8"/>
<dbReference type="PRINTS" id="PR00371">
    <property type="entry name" value="FPNCR"/>
</dbReference>
<dbReference type="SUPFAM" id="SSF63380">
    <property type="entry name" value="Riboflavin synthase domain-like"/>
    <property type="match status" value="1"/>
</dbReference>
<dbReference type="InterPro" id="IPR008254">
    <property type="entry name" value="Flavodoxin/NO_synth"/>
</dbReference>
<dbReference type="Proteomes" id="UP000815325">
    <property type="component" value="Unassembled WGS sequence"/>
</dbReference>
<evidence type="ECO:0000313" key="12">
    <source>
        <dbReference type="EMBL" id="KAF5832213.1"/>
    </source>
</evidence>
<comment type="caution">
    <text evidence="12">The sequence shown here is derived from an EMBL/GenBank/DDBJ whole genome shotgun (WGS) entry which is preliminary data.</text>
</comment>
<dbReference type="PANTHER" id="PTHR19384:SF17">
    <property type="entry name" value="NADPH--CYTOCHROME P450 REDUCTASE"/>
    <property type="match status" value="1"/>
</dbReference>
<dbReference type="InterPro" id="IPR039261">
    <property type="entry name" value="FNR_nucleotide-bd"/>
</dbReference>
<evidence type="ECO:0000256" key="7">
    <source>
        <dbReference type="ARBA" id="ARBA00023002"/>
    </source>
</evidence>
<name>A0ABQ7GCD4_DUNSA</name>
<evidence type="ECO:0000256" key="6">
    <source>
        <dbReference type="ARBA" id="ARBA00022857"/>
    </source>
</evidence>
<dbReference type="SUPFAM" id="SSF52218">
    <property type="entry name" value="Flavoproteins"/>
    <property type="match status" value="1"/>
</dbReference>
<dbReference type="Pfam" id="PF00175">
    <property type="entry name" value="NAD_binding_1"/>
    <property type="match status" value="1"/>
</dbReference>
<evidence type="ECO:0000256" key="5">
    <source>
        <dbReference type="ARBA" id="ARBA00022827"/>
    </source>
</evidence>
<dbReference type="Pfam" id="PF00667">
    <property type="entry name" value="FAD_binding_1"/>
    <property type="match status" value="1"/>
</dbReference>
<evidence type="ECO:0000259" key="10">
    <source>
        <dbReference type="PROSITE" id="PS50902"/>
    </source>
</evidence>
<dbReference type="InterPro" id="IPR003097">
    <property type="entry name" value="CysJ-like_FAD-binding"/>
</dbReference>
<keyword evidence="4" id="KW-0288">FMN</keyword>
<dbReference type="InterPro" id="IPR017927">
    <property type="entry name" value="FAD-bd_FR_type"/>
</dbReference>
<keyword evidence="6" id="KW-0521">NADP</keyword>
<dbReference type="Gene3D" id="2.40.30.10">
    <property type="entry name" value="Translation factors"/>
    <property type="match status" value="1"/>
</dbReference>
<dbReference type="PROSITE" id="PS50902">
    <property type="entry name" value="FLAVODOXIN_LIKE"/>
    <property type="match status" value="1"/>
</dbReference>
<sequence length="560" mass="61285">MGEDGGGGGMYQSGPSMYGLGMHGIAGFATLSVCAISVGLLCYKRYSQQQQQQQLAARQAALKKSANQEALMRPSLDDSGRKRVRVLFGTQTGTAERFAKHIGGELKKHHGESTSVDVIDLESYSAERQLAREKLVVLCVATYGDGEPTDNAADFFSWLSKEVEAVNAGEKEPFMQGVLHAVDKGRGQPVFAAPLRAHQEGYSEPAPEQPVTIICCFCCFQEIAERLGQSLDTVLSLSMPEGSIDRLPPFTGRLSLRTALTWFADVLASPHKDVLASLSTFASNPDEAKLLRSMASPEGKGQYADFIAKPHRSLLEVLRAFPSVKPSLGAFFGCIAPRMQPRYYSISSSPKAHPSAVHITASVVRDVMPTGRVHEGIATTFLQNAPVGTKVPSFIRPSHFKLPPSPQQPIIMVGPGTGLAPFRGFLQERAALRKSGCSLGPAKLFFGCRHSRHDYLYQEELAKHLVGGELSELHAAFSREGPQKDYVQHHMARDGDHVWDLLAKQQGYLYMCGDAKAMAKDVHKTLVAIAQERMHCSGTQAETWVKENLQDSGRYQRDVW</sequence>
<feature type="domain" description="Flavodoxin-like" evidence="10">
    <location>
        <begin position="84"/>
        <end position="267"/>
    </location>
</feature>
<dbReference type="Pfam" id="PF00258">
    <property type="entry name" value="Flavodoxin_1"/>
    <property type="match status" value="1"/>
</dbReference>
<dbReference type="InterPro" id="IPR029039">
    <property type="entry name" value="Flavoprotein-like_sf"/>
</dbReference>
<dbReference type="PROSITE" id="PS51384">
    <property type="entry name" value="FAD_FR"/>
    <property type="match status" value="1"/>
</dbReference>
<dbReference type="PANTHER" id="PTHR19384">
    <property type="entry name" value="NITRIC OXIDE SYNTHASE-RELATED"/>
    <property type="match status" value="1"/>
</dbReference>
<keyword evidence="3" id="KW-0285">Flavoprotein</keyword>
<dbReference type="InterPro" id="IPR023173">
    <property type="entry name" value="NADPH_Cyt_P450_Rdtase_alpha"/>
</dbReference>
<dbReference type="SUPFAM" id="SSF52343">
    <property type="entry name" value="Ferredoxin reductase-like, C-terminal NADP-linked domain"/>
    <property type="match status" value="1"/>
</dbReference>
<keyword evidence="5" id="KW-0274">FAD</keyword>
<dbReference type="Gene3D" id="3.40.50.80">
    <property type="entry name" value="Nucleotide-binding domain of ferredoxin-NADP reductase (FNR) module"/>
    <property type="match status" value="1"/>
</dbReference>
<comment type="cofactor">
    <cofactor evidence="2">
        <name>FAD</name>
        <dbReference type="ChEBI" id="CHEBI:57692"/>
    </cofactor>
</comment>
<keyword evidence="13" id="KW-1185">Reference proteome</keyword>
<dbReference type="PRINTS" id="PR00369">
    <property type="entry name" value="FLAVODOXIN"/>
</dbReference>
<dbReference type="InterPro" id="IPR017938">
    <property type="entry name" value="Riboflavin_synthase-like_b-brl"/>
</dbReference>
<dbReference type="Gene3D" id="3.40.50.360">
    <property type="match status" value="1"/>
</dbReference>
<protein>
    <recommendedName>
        <fullName evidence="8">NADPH--hemoprotein reductase</fullName>
        <ecNumber evidence="8">1.6.2.4</ecNumber>
    </recommendedName>
</protein>
<evidence type="ECO:0000256" key="8">
    <source>
        <dbReference type="ARBA" id="ARBA00023797"/>
    </source>
</evidence>
<comment type="cofactor">
    <cofactor evidence="1">
        <name>FMN</name>
        <dbReference type="ChEBI" id="CHEBI:58210"/>
    </cofactor>
</comment>
<evidence type="ECO:0000256" key="1">
    <source>
        <dbReference type="ARBA" id="ARBA00001917"/>
    </source>
</evidence>
<dbReference type="InterPro" id="IPR001709">
    <property type="entry name" value="Flavoprot_Pyr_Nucl_cyt_Rdtase"/>
</dbReference>
<evidence type="ECO:0000256" key="2">
    <source>
        <dbReference type="ARBA" id="ARBA00001974"/>
    </source>
</evidence>
<feature type="transmembrane region" description="Helical" evidence="9">
    <location>
        <begin position="20"/>
        <end position="43"/>
    </location>
</feature>
<dbReference type="InterPro" id="IPR001433">
    <property type="entry name" value="OxRdtase_FAD/NAD-bd"/>
</dbReference>
<feature type="domain" description="FAD-binding FR-type" evidence="11">
    <location>
        <begin position="247"/>
        <end position="403"/>
    </location>
</feature>
<gene>
    <name evidence="12" type="ORF">DUNSADRAFT_11970</name>
</gene>
<keyword evidence="9" id="KW-0812">Transmembrane</keyword>
<evidence type="ECO:0000259" key="11">
    <source>
        <dbReference type="PROSITE" id="PS51384"/>
    </source>
</evidence>
<evidence type="ECO:0000256" key="9">
    <source>
        <dbReference type="SAM" id="Phobius"/>
    </source>
</evidence>
<accession>A0ABQ7GCD4</accession>
<dbReference type="EMBL" id="MU069889">
    <property type="protein sequence ID" value="KAF5832213.1"/>
    <property type="molecule type" value="Genomic_DNA"/>
</dbReference>
<keyword evidence="9" id="KW-1133">Transmembrane helix</keyword>
<dbReference type="InterPro" id="IPR001094">
    <property type="entry name" value="Flavdoxin-like"/>
</dbReference>
<keyword evidence="9" id="KW-0472">Membrane</keyword>
<keyword evidence="7" id="KW-0560">Oxidoreductase</keyword>
<evidence type="ECO:0000256" key="3">
    <source>
        <dbReference type="ARBA" id="ARBA00022630"/>
    </source>
</evidence>
<dbReference type="Gene3D" id="1.20.990.10">
    <property type="entry name" value="NADPH-cytochrome p450 Reductase, Chain A, domain 3"/>
    <property type="match status" value="1"/>
</dbReference>
<evidence type="ECO:0000313" key="13">
    <source>
        <dbReference type="Proteomes" id="UP000815325"/>
    </source>
</evidence>